<sequence>MARSSNRFERQRGCSSNMCIHQGTPCVGVDNFEQLTDAVKVSRRDIGYVMANQLNGGTTIALTMILSHLAGIRVFATGGLGGVHRDGQYTMDNLNELEFGKVEKVVPSVLVAGSVALDTVAKLSPGVSLRFKHWLDYKLDWGVGYNVATASKYVCESTKFVSRIGDDPAGKAIAQKVPGLEVASGRTAQYMCTHDANGELIVAAQTCLLLKRSLGSRTRRA</sequence>
<dbReference type="SUPFAM" id="SSF53613">
    <property type="entry name" value="Ribokinase-like"/>
    <property type="match status" value="1"/>
</dbReference>
<evidence type="ECO:0000256" key="5">
    <source>
        <dbReference type="ARBA" id="ARBA00023295"/>
    </source>
</evidence>
<gene>
    <name evidence="6" type="primary">psuG</name>
    <name evidence="6" type="ORF">Cantr_00477</name>
</gene>
<dbReference type="Proteomes" id="UP000253472">
    <property type="component" value="Unassembled WGS sequence"/>
</dbReference>
<dbReference type="GO" id="GO:0004730">
    <property type="term" value="F:pseudouridylate synthase activity"/>
    <property type="evidence" value="ECO:0007669"/>
    <property type="project" value="InterPro"/>
</dbReference>
<proteinExistence type="predicted"/>
<keyword evidence="2" id="KW-0378">Hydrolase</keyword>
<keyword evidence="1" id="KW-0479">Metal-binding</keyword>
<protein>
    <submittedName>
        <fullName evidence="6">Pseudouridine-5'-phosphate glycosidase</fullName>
    </submittedName>
</protein>
<dbReference type="GO" id="GO:0005737">
    <property type="term" value="C:cytoplasm"/>
    <property type="evidence" value="ECO:0007669"/>
    <property type="project" value="TreeGrafter"/>
</dbReference>
<dbReference type="InterPro" id="IPR022830">
    <property type="entry name" value="Indigdn_synthA-like"/>
</dbReference>
<dbReference type="Gene3D" id="3.40.1190.20">
    <property type="match status" value="1"/>
</dbReference>
<evidence type="ECO:0000256" key="4">
    <source>
        <dbReference type="ARBA" id="ARBA00023239"/>
    </source>
</evidence>
<keyword evidence="5 6" id="KW-0326">Glycosidase</keyword>
<dbReference type="Pfam" id="PF04227">
    <property type="entry name" value="Indigoidine_A"/>
    <property type="match status" value="1"/>
</dbReference>
<dbReference type="EMBL" id="QLNQ01000022">
    <property type="protein sequence ID" value="RCK64466.1"/>
    <property type="molecule type" value="Genomic_DNA"/>
</dbReference>
<dbReference type="InterPro" id="IPR029056">
    <property type="entry name" value="Ribokinase-like"/>
</dbReference>
<organism evidence="6 7">
    <name type="scientific">Candida viswanathii</name>
    <dbReference type="NCBI Taxonomy" id="5486"/>
    <lineage>
        <taxon>Eukaryota</taxon>
        <taxon>Fungi</taxon>
        <taxon>Dikarya</taxon>
        <taxon>Ascomycota</taxon>
        <taxon>Saccharomycotina</taxon>
        <taxon>Pichiomycetes</taxon>
        <taxon>Debaryomycetaceae</taxon>
        <taxon>Candida/Lodderomyces clade</taxon>
        <taxon>Candida</taxon>
    </lineage>
</organism>
<comment type="caution">
    <text evidence="6">The sequence shown here is derived from an EMBL/GenBank/DDBJ whole genome shotgun (WGS) entry which is preliminary data.</text>
</comment>
<keyword evidence="7" id="KW-1185">Reference proteome</keyword>
<dbReference type="SUPFAM" id="SSF110581">
    <property type="entry name" value="Indigoidine synthase A-like"/>
    <property type="match status" value="1"/>
</dbReference>
<dbReference type="PANTHER" id="PTHR42909">
    <property type="entry name" value="ZGC:136858"/>
    <property type="match status" value="1"/>
</dbReference>
<accession>A0A367YF13</accession>
<dbReference type="PANTHER" id="PTHR42909:SF1">
    <property type="entry name" value="CARBOHYDRATE KINASE PFKB DOMAIN-CONTAINING PROTEIN"/>
    <property type="match status" value="1"/>
</dbReference>
<evidence type="ECO:0000313" key="6">
    <source>
        <dbReference type="EMBL" id="RCK64466.1"/>
    </source>
</evidence>
<reference evidence="6 7" key="1">
    <citation type="submission" date="2018-06" db="EMBL/GenBank/DDBJ databases">
        <title>Whole genome sequencing of Candida tropicalis (genome annotated by CSBL at Korea University).</title>
        <authorList>
            <person name="Ahn J."/>
        </authorList>
    </citation>
    <scope>NUCLEOTIDE SEQUENCE [LARGE SCALE GENOMIC DNA]</scope>
    <source>
        <strain evidence="6 7">ATCC 20962</strain>
    </source>
</reference>
<dbReference type="Gene3D" id="3.40.1790.10">
    <property type="entry name" value="Indigoidine synthase domain"/>
    <property type="match status" value="1"/>
</dbReference>
<name>A0A367YF13_9ASCO</name>
<keyword evidence="4" id="KW-0456">Lyase</keyword>
<dbReference type="GO" id="GO:0046872">
    <property type="term" value="F:metal ion binding"/>
    <property type="evidence" value="ECO:0007669"/>
    <property type="project" value="UniProtKB-KW"/>
</dbReference>
<evidence type="ECO:0000256" key="3">
    <source>
        <dbReference type="ARBA" id="ARBA00023211"/>
    </source>
</evidence>
<dbReference type="GO" id="GO:0016798">
    <property type="term" value="F:hydrolase activity, acting on glycosyl bonds"/>
    <property type="evidence" value="ECO:0007669"/>
    <property type="project" value="UniProtKB-KW"/>
</dbReference>
<evidence type="ECO:0000256" key="2">
    <source>
        <dbReference type="ARBA" id="ARBA00022801"/>
    </source>
</evidence>
<dbReference type="STRING" id="5486.A0A367YF13"/>
<keyword evidence="3" id="KW-0464">Manganese</keyword>
<dbReference type="InterPro" id="IPR007342">
    <property type="entry name" value="PsuG"/>
</dbReference>
<evidence type="ECO:0000313" key="7">
    <source>
        <dbReference type="Proteomes" id="UP000253472"/>
    </source>
</evidence>
<dbReference type="AlphaFoldDB" id="A0A367YF13"/>
<dbReference type="OrthoDB" id="198885at2759"/>
<evidence type="ECO:0000256" key="1">
    <source>
        <dbReference type="ARBA" id="ARBA00022723"/>
    </source>
</evidence>